<organism evidence="3 4">
    <name type="scientific">Companilactobacillus bobalius DSM 19674</name>
    <dbReference type="NCBI Taxonomy" id="1423788"/>
    <lineage>
        <taxon>Bacteria</taxon>
        <taxon>Bacillati</taxon>
        <taxon>Bacillota</taxon>
        <taxon>Bacilli</taxon>
        <taxon>Lactobacillales</taxon>
        <taxon>Lactobacillaceae</taxon>
        <taxon>Companilactobacillus</taxon>
        <taxon>Companilactobacillus bobalius</taxon>
    </lineage>
</organism>
<dbReference type="Gene3D" id="1.10.10.10">
    <property type="entry name" value="Winged helix-like DNA-binding domain superfamily/Winged helix DNA-binding domain"/>
    <property type="match status" value="1"/>
</dbReference>
<protein>
    <submittedName>
        <fullName evidence="3">Uncharacterized protein</fullName>
    </submittedName>
</protein>
<dbReference type="SUPFAM" id="SSF46785">
    <property type="entry name" value="Winged helix' DNA-binding domain"/>
    <property type="match status" value="1"/>
</dbReference>
<dbReference type="STRING" id="1423788.FC78_GL000897"/>
<dbReference type="InterPro" id="IPR036388">
    <property type="entry name" value="WH-like_DNA-bd_sf"/>
</dbReference>
<gene>
    <name evidence="3" type="ORF">FC78_GL000897</name>
</gene>
<feature type="domain" description="NrtR DNA-binding winged helix" evidence="2">
    <location>
        <begin position="193"/>
        <end position="250"/>
    </location>
</feature>
<dbReference type="RefSeq" id="WP_056950345.1">
    <property type="nucleotide sequence ID" value="NZ_AZDY01000001.1"/>
</dbReference>
<dbReference type="SUPFAM" id="SSF55811">
    <property type="entry name" value="Nudix"/>
    <property type="match status" value="1"/>
</dbReference>
<comment type="caution">
    <text evidence="3">The sequence shown here is derived from an EMBL/GenBank/DDBJ whole genome shotgun (WGS) entry which is preliminary data.</text>
</comment>
<dbReference type="Proteomes" id="UP000051515">
    <property type="component" value="Unassembled WGS sequence"/>
</dbReference>
<dbReference type="Pfam" id="PF00293">
    <property type="entry name" value="NUDIX"/>
    <property type="match status" value="1"/>
</dbReference>
<dbReference type="CDD" id="cd18873">
    <property type="entry name" value="NUDIX_NadM_like"/>
    <property type="match status" value="1"/>
</dbReference>
<evidence type="ECO:0000259" key="1">
    <source>
        <dbReference type="Pfam" id="PF00293"/>
    </source>
</evidence>
<dbReference type="InterPro" id="IPR000086">
    <property type="entry name" value="NUDIX_hydrolase_dom"/>
</dbReference>
<dbReference type="EMBL" id="AZDY01000001">
    <property type="protein sequence ID" value="KRK85092.1"/>
    <property type="molecule type" value="Genomic_DNA"/>
</dbReference>
<dbReference type="Pfam" id="PF21906">
    <property type="entry name" value="WHD_NrtR"/>
    <property type="match status" value="1"/>
</dbReference>
<dbReference type="PATRIC" id="fig|1423788.3.peg.922"/>
<reference evidence="3 4" key="1">
    <citation type="journal article" date="2015" name="Genome Announc.">
        <title>Expanding the biotechnology potential of lactobacilli through comparative genomics of 213 strains and associated genera.</title>
        <authorList>
            <person name="Sun Z."/>
            <person name="Harris H.M."/>
            <person name="McCann A."/>
            <person name="Guo C."/>
            <person name="Argimon S."/>
            <person name="Zhang W."/>
            <person name="Yang X."/>
            <person name="Jeffery I.B."/>
            <person name="Cooney J.C."/>
            <person name="Kagawa T.F."/>
            <person name="Liu W."/>
            <person name="Song Y."/>
            <person name="Salvetti E."/>
            <person name="Wrobel A."/>
            <person name="Rasinkangas P."/>
            <person name="Parkhill J."/>
            <person name="Rea M.C."/>
            <person name="O'Sullivan O."/>
            <person name="Ritari J."/>
            <person name="Douillard F.P."/>
            <person name="Paul Ross R."/>
            <person name="Yang R."/>
            <person name="Briner A.E."/>
            <person name="Felis G.E."/>
            <person name="de Vos W.M."/>
            <person name="Barrangou R."/>
            <person name="Klaenhammer T.R."/>
            <person name="Caufield P.W."/>
            <person name="Cui Y."/>
            <person name="Zhang H."/>
            <person name="O'Toole P.W."/>
        </authorList>
    </citation>
    <scope>NUCLEOTIDE SEQUENCE [LARGE SCALE GENOMIC DNA]</scope>
    <source>
        <strain evidence="3 4">DSM 19674</strain>
    </source>
</reference>
<name>A0A0R1KWR5_9LACO</name>
<dbReference type="Gene3D" id="3.90.79.10">
    <property type="entry name" value="Nucleoside Triphosphate Pyrophosphohydrolase"/>
    <property type="match status" value="1"/>
</dbReference>
<proteinExistence type="predicted"/>
<accession>A0A0R1KWR5</accession>
<evidence type="ECO:0000259" key="2">
    <source>
        <dbReference type="Pfam" id="PF21906"/>
    </source>
</evidence>
<dbReference type="InterPro" id="IPR054105">
    <property type="entry name" value="WHD_NrtR"/>
</dbReference>
<dbReference type="AlphaFoldDB" id="A0A0R1KWR5"/>
<dbReference type="InterPro" id="IPR036390">
    <property type="entry name" value="WH_DNA-bd_sf"/>
</dbReference>
<evidence type="ECO:0000313" key="3">
    <source>
        <dbReference type="EMBL" id="KRK85092.1"/>
    </source>
</evidence>
<dbReference type="OrthoDB" id="9786141at2"/>
<dbReference type="InterPro" id="IPR015797">
    <property type="entry name" value="NUDIX_hydrolase-like_dom_sf"/>
</dbReference>
<sequence length="257" mass="29858">MTDTATNDRLKISVVNIIWSFDTTNNKVLILLVKNSLGPNVDKWGLPTTMLRANEDAEEASLRLINEKIGIQLPDFYTEQLATFSNVNRTPQDREIALSYMTYLPYMPELTAGYGAKEVAWFNVNYDQNCFLLKHHNLTFKTLSEKISDKDFYEHLEKYNDDKHLSADHALILRNAFQRVTNRLDYLPTILLILGDDFTLKEAREVYSIFWKQSYQSIDNSNFRKTHTHLFVEIGTEHGKSGRPAKLYKLRETLDPK</sequence>
<keyword evidence="4" id="KW-1185">Reference proteome</keyword>
<evidence type="ECO:0000313" key="4">
    <source>
        <dbReference type="Proteomes" id="UP000051515"/>
    </source>
</evidence>
<feature type="domain" description="Nudix hydrolase" evidence="1">
    <location>
        <begin position="20"/>
        <end position="125"/>
    </location>
</feature>